<proteinExistence type="predicted"/>
<dbReference type="Proteomes" id="UP001164539">
    <property type="component" value="Chromosome 12"/>
</dbReference>
<organism evidence="1 2">
    <name type="scientific">Melia azedarach</name>
    <name type="common">Chinaberry tree</name>
    <dbReference type="NCBI Taxonomy" id="155640"/>
    <lineage>
        <taxon>Eukaryota</taxon>
        <taxon>Viridiplantae</taxon>
        <taxon>Streptophyta</taxon>
        <taxon>Embryophyta</taxon>
        <taxon>Tracheophyta</taxon>
        <taxon>Spermatophyta</taxon>
        <taxon>Magnoliopsida</taxon>
        <taxon>eudicotyledons</taxon>
        <taxon>Gunneridae</taxon>
        <taxon>Pentapetalae</taxon>
        <taxon>rosids</taxon>
        <taxon>malvids</taxon>
        <taxon>Sapindales</taxon>
        <taxon>Meliaceae</taxon>
        <taxon>Melia</taxon>
    </lineage>
</organism>
<name>A0ACC1X2T3_MELAZ</name>
<gene>
    <name evidence="1" type="ORF">OWV82_022415</name>
</gene>
<evidence type="ECO:0000313" key="2">
    <source>
        <dbReference type="Proteomes" id="UP001164539"/>
    </source>
</evidence>
<sequence length="486" mass="56573">MERRIDKLDLISSLPEPLLHHIMSFLPFEEAVQTSILSKGWKQAWDTYPSLEFTDVCYNISRKKETLRYMEQMLLKRCREKISLKKFSFRMELSNYPELASYIDRSLSYAVGCNVKELKLEIVYWGSVWWFKLPQSVLCVRSITVLELGGCKLEFGGSSMKLPSLRRLLLKQVKAEDRVIDNLVARCPLIEYLRIDECEGFKSLELFTLSRVDKIKVCNNYELERLDVNAVNVHSVSIVGSTSCEINIAPCKSLKRLKLDMVSIRDDRFYYQISELPLLEYLSISRLETPNLNTFEYVGNIVTFTSIDISLSKADLYFCSESMDSDWFIAYIDLLAKFHQFSRVLTLQSYFGETAIVPAEVREILRSPLPGIGHLKFIVHEEDVDFPIAEIVDGLLWISSHLETLSLEYKSHYCDKFSFQFSYKNQITDQGGYPPCCKSLPILCWQDCIKKVEVEHIISKKNKVKRYSFEDEEIWENINGLCRYKK</sequence>
<evidence type="ECO:0000313" key="1">
    <source>
        <dbReference type="EMBL" id="KAJ4705667.1"/>
    </source>
</evidence>
<reference evidence="1 2" key="1">
    <citation type="journal article" date="2023" name="Science">
        <title>Complex scaffold remodeling in plant triterpene biosynthesis.</title>
        <authorList>
            <person name="De La Pena R."/>
            <person name="Hodgson H."/>
            <person name="Liu J.C."/>
            <person name="Stephenson M.J."/>
            <person name="Martin A.C."/>
            <person name="Owen C."/>
            <person name="Harkess A."/>
            <person name="Leebens-Mack J."/>
            <person name="Jimenez L.E."/>
            <person name="Osbourn A."/>
            <person name="Sattely E.S."/>
        </authorList>
    </citation>
    <scope>NUCLEOTIDE SEQUENCE [LARGE SCALE GENOMIC DNA]</scope>
    <source>
        <strain evidence="2">cv. JPN11</strain>
        <tissue evidence="1">Leaf</tissue>
    </source>
</reference>
<accession>A0ACC1X2T3</accession>
<keyword evidence="2" id="KW-1185">Reference proteome</keyword>
<comment type="caution">
    <text evidence="1">The sequence shown here is derived from an EMBL/GenBank/DDBJ whole genome shotgun (WGS) entry which is preliminary data.</text>
</comment>
<protein>
    <submittedName>
        <fullName evidence="1">F-box domain containing protein</fullName>
    </submittedName>
</protein>
<dbReference type="EMBL" id="CM051405">
    <property type="protein sequence ID" value="KAJ4705667.1"/>
    <property type="molecule type" value="Genomic_DNA"/>
</dbReference>